<reference evidence="1 2" key="1">
    <citation type="submission" date="2023-10" db="EMBL/GenBank/DDBJ databases">
        <title>A novel Glycoside Hydrolase 43-Like Enzyme from Clostrdium boliviensis is an Endo-xylanase, and a Candidate for Xylooligosaccharides Production from Different Xylan Substrates.</title>
        <authorList>
            <person name="Alvarez M.T."/>
            <person name="Rocabado-Villegas L.R."/>
            <person name="Salas-Veizaga D.M."/>
            <person name="Linares-Pasten J.A."/>
            <person name="Gudmundsdottir E.E."/>
            <person name="Hreggvidsson G.O."/>
            <person name="Adlercreutz P."/>
            <person name="Nordberg Karlsson E."/>
        </authorList>
    </citation>
    <scope>NUCLEOTIDE SEQUENCE [LARGE SCALE GENOMIC DNA]</scope>
    <source>
        <strain evidence="1 2">E-1</strain>
    </source>
</reference>
<dbReference type="Proteomes" id="UP001276854">
    <property type="component" value="Unassembled WGS sequence"/>
</dbReference>
<comment type="caution">
    <text evidence="1">The sequence shown here is derived from an EMBL/GenBank/DDBJ whole genome shotgun (WGS) entry which is preliminary data.</text>
</comment>
<organism evidence="1 2">
    <name type="scientific">Clostridium boliviensis</name>
    <dbReference type="NCBI Taxonomy" id="318465"/>
    <lineage>
        <taxon>Bacteria</taxon>
        <taxon>Bacillati</taxon>
        <taxon>Bacillota</taxon>
        <taxon>Clostridia</taxon>
        <taxon>Eubacteriales</taxon>
        <taxon>Clostridiaceae</taxon>
        <taxon>Clostridium</taxon>
    </lineage>
</organism>
<sequence length="95" mass="11002">MFCSACRNIDLVIYGESLRDIQERNIKALTDILREYKDEAVVIGAQGTALSTVIHYYDQSFGFAEFQQIRNLMPWIVKFTFEAEEFMGIDLINIL</sequence>
<dbReference type="RefSeq" id="WP_318064910.1">
    <property type="nucleotide sequence ID" value="NZ_JAWONS010000216.1"/>
</dbReference>
<dbReference type="EMBL" id="JAWONS010000216">
    <property type="protein sequence ID" value="MDW2798646.1"/>
    <property type="molecule type" value="Genomic_DNA"/>
</dbReference>
<accession>A0ABU4GM02</accession>
<proteinExistence type="predicted"/>
<gene>
    <name evidence="1" type="ORF">RZO55_13770</name>
</gene>
<protein>
    <submittedName>
        <fullName evidence="1">Histidine phosphatase family protein</fullName>
    </submittedName>
</protein>
<evidence type="ECO:0000313" key="2">
    <source>
        <dbReference type="Proteomes" id="UP001276854"/>
    </source>
</evidence>
<name>A0ABU4GM02_9CLOT</name>
<keyword evidence="2" id="KW-1185">Reference proteome</keyword>
<dbReference type="SUPFAM" id="SSF53254">
    <property type="entry name" value="Phosphoglycerate mutase-like"/>
    <property type="match status" value="1"/>
</dbReference>
<dbReference type="Pfam" id="PF00300">
    <property type="entry name" value="His_Phos_1"/>
    <property type="match status" value="1"/>
</dbReference>
<dbReference type="InterPro" id="IPR029033">
    <property type="entry name" value="His_PPase_superfam"/>
</dbReference>
<dbReference type="InterPro" id="IPR013078">
    <property type="entry name" value="His_Pase_superF_clade-1"/>
</dbReference>
<evidence type="ECO:0000313" key="1">
    <source>
        <dbReference type="EMBL" id="MDW2798646.1"/>
    </source>
</evidence>